<sequence>MPILITAEELKSLIESPETVRVLDVRWRLGGPEGYPEYRAGHIPTAVYVDLETELARHGEPHEGRHPLPDAADLQAAARRWGLNDGETVVVYDDLKNLSAARAWWLLTNAGVADVRLLDGSLRAWKEAGYDVAAGEAEGEPGTVTLAYSAEISLSIEEAAAFPETGVLLDARAPERFRGDEEPIDPVAGHIPGARNAPATANFDSSGRFLSAEQLRAQFEAIGVSEDRPVAVYCGSGVSAAADAVALTIAGFDPALYAGSWSAWSNSPGRPVATGD</sequence>
<accession>A0A917EVJ0</accession>
<evidence type="ECO:0000256" key="1">
    <source>
        <dbReference type="ARBA" id="ARBA00022679"/>
    </source>
</evidence>
<dbReference type="CDD" id="cd01449">
    <property type="entry name" value="TST_Repeat_2"/>
    <property type="match status" value="1"/>
</dbReference>
<proteinExistence type="predicted"/>
<dbReference type="Proteomes" id="UP000598775">
    <property type="component" value="Unassembled WGS sequence"/>
</dbReference>
<protein>
    <submittedName>
        <fullName evidence="4">Sulfurtransferase</fullName>
    </submittedName>
</protein>
<dbReference type="Gene3D" id="3.40.250.10">
    <property type="entry name" value="Rhodanese-like domain"/>
    <property type="match status" value="2"/>
</dbReference>
<dbReference type="GO" id="GO:0004792">
    <property type="term" value="F:thiosulfate-cyanide sulfurtransferase activity"/>
    <property type="evidence" value="ECO:0007669"/>
    <property type="project" value="TreeGrafter"/>
</dbReference>
<dbReference type="PANTHER" id="PTHR11364">
    <property type="entry name" value="THIOSULFATE SULFERTANSFERASE"/>
    <property type="match status" value="1"/>
</dbReference>
<evidence type="ECO:0000259" key="3">
    <source>
        <dbReference type="PROSITE" id="PS50206"/>
    </source>
</evidence>
<evidence type="ECO:0000313" key="4">
    <source>
        <dbReference type="EMBL" id="GGF12303.1"/>
    </source>
</evidence>
<dbReference type="AlphaFoldDB" id="A0A917EVJ0"/>
<reference evidence="4 5" key="1">
    <citation type="journal article" date="2014" name="Int. J. Syst. Evol. Microbiol.">
        <title>Complete genome sequence of Corynebacterium casei LMG S-19264T (=DSM 44701T), isolated from a smear-ripened cheese.</title>
        <authorList>
            <consortium name="US DOE Joint Genome Institute (JGI-PGF)"/>
            <person name="Walter F."/>
            <person name="Albersmeier A."/>
            <person name="Kalinowski J."/>
            <person name="Ruckert C."/>
        </authorList>
    </citation>
    <scope>NUCLEOTIDE SEQUENCE [LARGE SCALE GENOMIC DNA]</scope>
    <source>
        <strain evidence="4 5">CGMCC 1.12976</strain>
    </source>
</reference>
<name>A0A917EVJ0_9MICO</name>
<dbReference type="CDD" id="cd01448">
    <property type="entry name" value="TST_Repeat_1"/>
    <property type="match status" value="1"/>
</dbReference>
<dbReference type="InterPro" id="IPR045078">
    <property type="entry name" value="TST/MPST-like"/>
</dbReference>
<comment type="caution">
    <text evidence="4">The sequence shown here is derived from an EMBL/GenBank/DDBJ whole genome shotgun (WGS) entry which is preliminary data.</text>
</comment>
<dbReference type="InterPro" id="IPR001763">
    <property type="entry name" value="Rhodanese-like_dom"/>
</dbReference>
<dbReference type="EMBL" id="BMGP01000001">
    <property type="protein sequence ID" value="GGF12303.1"/>
    <property type="molecule type" value="Genomic_DNA"/>
</dbReference>
<dbReference type="InterPro" id="IPR036873">
    <property type="entry name" value="Rhodanese-like_dom_sf"/>
</dbReference>
<gene>
    <name evidence="4" type="ORF">GCM10011399_02820</name>
</gene>
<dbReference type="PROSITE" id="PS50206">
    <property type="entry name" value="RHODANESE_3"/>
    <property type="match status" value="2"/>
</dbReference>
<keyword evidence="5" id="KW-1185">Reference proteome</keyword>
<evidence type="ECO:0000313" key="5">
    <source>
        <dbReference type="Proteomes" id="UP000598775"/>
    </source>
</evidence>
<dbReference type="RefSeq" id="WP_188672510.1">
    <property type="nucleotide sequence ID" value="NZ_BMGP01000001.1"/>
</dbReference>
<dbReference type="SMART" id="SM00450">
    <property type="entry name" value="RHOD"/>
    <property type="match status" value="2"/>
</dbReference>
<dbReference type="Pfam" id="PF00581">
    <property type="entry name" value="Rhodanese"/>
    <property type="match status" value="2"/>
</dbReference>
<dbReference type="SUPFAM" id="SSF52821">
    <property type="entry name" value="Rhodanese/Cell cycle control phosphatase"/>
    <property type="match status" value="2"/>
</dbReference>
<feature type="domain" description="Rhodanese" evidence="3">
    <location>
        <begin position="16"/>
        <end position="134"/>
    </location>
</feature>
<keyword evidence="2" id="KW-0677">Repeat</keyword>
<organism evidence="4 5">
    <name type="scientific">Subtercola lobariae</name>
    <dbReference type="NCBI Taxonomy" id="1588641"/>
    <lineage>
        <taxon>Bacteria</taxon>
        <taxon>Bacillati</taxon>
        <taxon>Actinomycetota</taxon>
        <taxon>Actinomycetes</taxon>
        <taxon>Micrococcales</taxon>
        <taxon>Microbacteriaceae</taxon>
        <taxon>Subtercola</taxon>
    </lineage>
</organism>
<evidence type="ECO:0000256" key="2">
    <source>
        <dbReference type="ARBA" id="ARBA00022737"/>
    </source>
</evidence>
<keyword evidence="1" id="KW-0808">Transferase</keyword>
<dbReference type="PANTHER" id="PTHR11364:SF27">
    <property type="entry name" value="SULFURTRANSFERASE"/>
    <property type="match status" value="1"/>
</dbReference>
<feature type="domain" description="Rhodanese" evidence="3">
    <location>
        <begin position="162"/>
        <end position="273"/>
    </location>
</feature>